<dbReference type="PANTHER" id="PTHR43308:SF5">
    <property type="entry name" value="S-LAYER PROTEIN _ PEPTIDOGLYCAN ENDO-BETA-N-ACETYLGLUCOSAMINIDASE"/>
    <property type="match status" value="1"/>
</dbReference>
<dbReference type="InterPro" id="IPR012334">
    <property type="entry name" value="Pectin_lyas_fold"/>
</dbReference>
<dbReference type="Pfam" id="PF07602">
    <property type="entry name" value="DUF1565"/>
    <property type="match status" value="1"/>
</dbReference>
<dbReference type="PANTHER" id="PTHR43308">
    <property type="entry name" value="OUTER MEMBRANE PROTEIN ALPHA-RELATED"/>
    <property type="match status" value="1"/>
</dbReference>
<feature type="domain" description="SLH" evidence="2">
    <location>
        <begin position="386"/>
        <end position="445"/>
    </location>
</feature>
<dbReference type="RefSeq" id="WP_168570501.1">
    <property type="nucleotide sequence ID" value="NZ_CP051167.1"/>
</dbReference>
<dbReference type="AlphaFoldDB" id="A0A6H1U0G1"/>
<gene>
    <name evidence="3" type="ORF">HCG48_18660</name>
</gene>
<dbReference type="InterPro" id="IPR011050">
    <property type="entry name" value="Pectin_lyase_fold/virulence"/>
</dbReference>
<feature type="domain" description="SLH" evidence="2">
    <location>
        <begin position="642"/>
        <end position="706"/>
    </location>
</feature>
<keyword evidence="4" id="KW-1185">Reference proteome</keyword>
<dbReference type="SMART" id="SM00710">
    <property type="entry name" value="PbH1"/>
    <property type="match status" value="5"/>
</dbReference>
<feature type="domain" description="SLH" evidence="2">
    <location>
        <begin position="583"/>
        <end position="641"/>
    </location>
</feature>
<dbReference type="InterPro" id="IPR006626">
    <property type="entry name" value="PbH1"/>
</dbReference>
<dbReference type="Proteomes" id="UP000500857">
    <property type="component" value="Chromosome"/>
</dbReference>
<protein>
    <submittedName>
        <fullName evidence="3">DUF1565 domain-containing protein</fullName>
    </submittedName>
</protein>
<dbReference type="KEGG" id="oxy:HCG48_18660"/>
<dbReference type="InterPro" id="IPR001119">
    <property type="entry name" value="SLH_dom"/>
</dbReference>
<feature type="compositionally biased region" description="Pro residues" evidence="1">
    <location>
        <begin position="292"/>
        <end position="323"/>
    </location>
</feature>
<evidence type="ECO:0000259" key="2">
    <source>
        <dbReference type="PROSITE" id="PS51272"/>
    </source>
</evidence>
<organism evidence="3 4">
    <name type="scientific">Oxynema aestuarii AP17</name>
    <dbReference type="NCBI Taxonomy" id="2064643"/>
    <lineage>
        <taxon>Bacteria</taxon>
        <taxon>Bacillati</taxon>
        <taxon>Cyanobacteriota</taxon>
        <taxon>Cyanophyceae</taxon>
        <taxon>Oscillatoriophycideae</taxon>
        <taxon>Oscillatoriales</taxon>
        <taxon>Oscillatoriaceae</taxon>
        <taxon>Oxynema</taxon>
        <taxon>Oxynema aestuarii</taxon>
    </lineage>
</organism>
<dbReference type="NCBIfam" id="TIGR03804">
    <property type="entry name" value="para_beta_helix"/>
    <property type="match status" value="1"/>
</dbReference>
<accession>A0A6H1U0G1</accession>
<feature type="domain" description="SLH" evidence="2">
    <location>
        <begin position="519"/>
        <end position="582"/>
    </location>
</feature>
<feature type="domain" description="SLH" evidence="2">
    <location>
        <begin position="446"/>
        <end position="509"/>
    </location>
</feature>
<name>A0A6H1U0G1_9CYAN</name>
<dbReference type="EMBL" id="CP051167">
    <property type="protein sequence ID" value="QIZ72352.1"/>
    <property type="molecule type" value="Genomic_DNA"/>
</dbReference>
<dbReference type="Gene3D" id="2.160.20.10">
    <property type="entry name" value="Single-stranded right-handed beta-helix, Pectin lyase-like"/>
    <property type="match status" value="1"/>
</dbReference>
<proteinExistence type="predicted"/>
<reference evidence="3 4" key="1">
    <citation type="submission" date="2020-04" db="EMBL/GenBank/DDBJ databases">
        <authorList>
            <person name="Basu S."/>
            <person name="Maruthanayagam V."/>
            <person name="Chakraborty S."/>
            <person name="Pramanik A."/>
            <person name="Mukherjee J."/>
            <person name="Brink B."/>
        </authorList>
    </citation>
    <scope>NUCLEOTIDE SEQUENCE [LARGE SCALE GENOMIC DNA]</scope>
    <source>
        <strain evidence="3 4">AP17</strain>
    </source>
</reference>
<feature type="domain" description="SLH" evidence="2">
    <location>
        <begin position="322"/>
        <end position="385"/>
    </location>
</feature>
<dbReference type="InterPro" id="IPR011459">
    <property type="entry name" value="DUF1565"/>
</dbReference>
<sequence length="713" mass="76700">MPTVYVNPYIGRDRASGSEADPLKTIAEALQKATAGTTVQLASATYSSNNGEKFPLMVPSGVKLVGNEAKKGNGYLISGSGEYISPSFARQNIAVRLDEGAELCGVSVTNSASRGTAVWVESTSPRIANNTFASSAREGVFITGTAKAIVVNNVFSGNSANGISCTRNAKGEIRGNVFQKTGYGMTVGDNSAPLISGNKFIENRCGLVISGDARPVLRKNYIKNNAQDGITVIAKALPDLGTSENPGENIILDNGGYDLQSTSNQTIISVGNQLNPAKVKGTVEFVTSEVPLPNPNPSETPPVSPPASPPPESEPPSSTPPPVRTTLTDIRGHWAAGFIQAMVDRQWISGFPDNTFKPDESLTRAQYAAIVAKAFDERFEREASQFSDINADFWAFEAIVKANRMGFLSGFPNGTFRPNDKLTRVQAFVSLVNGANLRDGNTNLLGYYRDRAQIPSYATEILAIATHNGLVVNYPELTELNPMREITRAEVAAVIYQTLVAKGQAEAIASPYIVAASGLIPEPLSDIQGHWAQSFIVELVNRGILNGFPDGTFKPQAPMTRVQYAALLSKAFDPSPKRESANFQDVPDTYWGYLPIQKAYRGGFLSGYTADTFKPNENVQRIQIVLSLVNGLGLSGGDSGSLYKFVDKDEIHQYARDAVVTAVRHRLIVNYPNQEQLEPRQQATRAEVAAMVYQALVATGQVAAIDSPYIVSA</sequence>
<dbReference type="Pfam" id="PF00395">
    <property type="entry name" value="SLH"/>
    <property type="match status" value="5"/>
</dbReference>
<dbReference type="PROSITE" id="PS51272">
    <property type="entry name" value="SLH"/>
    <property type="match status" value="6"/>
</dbReference>
<evidence type="ECO:0000313" key="4">
    <source>
        <dbReference type="Proteomes" id="UP000500857"/>
    </source>
</evidence>
<dbReference type="InterPro" id="IPR022441">
    <property type="entry name" value="Para_beta_helix_rpt-2"/>
</dbReference>
<evidence type="ECO:0000313" key="3">
    <source>
        <dbReference type="EMBL" id="QIZ72352.1"/>
    </source>
</evidence>
<dbReference type="InterPro" id="IPR051465">
    <property type="entry name" value="Cell_Envelope_Struct_Comp"/>
</dbReference>
<evidence type="ECO:0000256" key="1">
    <source>
        <dbReference type="SAM" id="MobiDB-lite"/>
    </source>
</evidence>
<feature type="region of interest" description="Disordered" evidence="1">
    <location>
        <begin position="288"/>
        <end position="325"/>
    </location>
</feature>
<dbReference type="SUPFAM" id="SSF51126">
    <property type="entry name" value="Pectin lyase-like"/>
    <property type="match status" value="1"/>
</dbReference>